<feature type="compositionally biased region" description="Gly residues" evidence="1">
    <location>
        <begin position="58"/>
        <end position="78"/>
    </location>
</feature>
<sequence length="78" mass="7648">MGRLRQSGRKAAAEAQLAQAGGTGRCRHHPSGSAEGGGLAAAGRRLRKNQLRRFAGGPIYGDGSPGSGFGSGSGGNGA</sequence>
<reference evidence="2" key="1">
    <citation type="submission" date="2019-08" db="EMBL/GenBank/DDBJ databases">
        <authorList>
            <person name="Kucharzyk K."/>
            <person name="Murdoch R.W."/>
            <person name="Higgins S."/>
            <person name="Loffler F."/>
        </authorList>
    </citation>
    <scope>NUCLEOTIDE SEQUENCE</scope>
</reference>
<comment type="caution">
    <text evidence="2">The sequence shown here is derived from an EMBL/GenBank/DDBJ whole genome shotgun (WGS) entry which is preliminary data.</text>
</comment>
<evidence type="ECO:0000313" key="2">
    <source>
        <dbReference type="EMBL" id="MPN61099.1"/>
    </source>
</evidence>
<proteinExistence type="predicted"/>
<gene>
    <name evidence="2" type="ORF">SDC9_208833</name>
</gene>
<evidence type="ECO:0000256" key="1">
    <source>
        <dbReference type="SAM" id="MobiDB-lite"/>
    </source>
</evidence>
<dbReference type="EMBL" id="VSSQ01137235">
    <property type="protein sequence ID" value="MPN61099.1"/>
    <property type="molecule type" value="Genomic_DNA"/>
</dbReference>
<organism evidence="2">
    <name type="scientific">bioreactor metagenome</name>
    <dbReference type="NCBI Taxonomy" id="1076179"/>
    <lineage>
        <taxon>unclassified sequences</taxon>
        <taxon>metagenomes</taxon>
        <taxon>ecological metagenomes</taxon>
    </lineage>
</organism>
<accession>A0A645JEL0</accession>
<protein>
    <submittedName>
        <fullName evidence="2">Uncharacterized protein</fullName>
    </submittedName>
</protein>
<feature type="region of interest" description="Disordered" evidence="1">
    <location>
        <begin position="1"/>
        <end position="78"/>
    </location>
</feature>
<dbReference type="AlphaFoldDB" id="A0A645JEL0"/>
<name>A0A645JEL0_9ZZZZ</name>